<dbReference type="eggNOG" id="arCOG03772">
    <property type="taxonomic scope" value="Archaea"/>
</dbReference>
<dbReference type="Pfam" id="PF10015">
    <property type="entry name" value="ThermoDBP-RP_arch"/>
    <property type="match status" value="1"/>
</dbReference>
<evidence type="ECO:0000259" key="1">
    <source>
        <dbReference type="Pfam" id="PF20754"/>
    </source>
</evidence>
<dbReference type="STRING" id="666510.ASAC_0853"/>
<dbReference type="InterPro" id="IPR049325">
    <property type="entry name" value="Thermo-DBP2-like_C"/>
</dbReference>
<dbReference type="KEGG" id="asc:ASAC_0853"/>
<protein>
    <recommendedName>
        <fullName evidence="1">Thermo-DBP-RP2-like C-terminal domain-containing protein</fullName>
    </recommendedName>
</protein>
<dbReference type="RefSeq" id="WP_013266771.1">
    <property type="nucleotide sequence ID" value="NC_014374.1"/>
</dbReference>
<name>D9Q1S1_ACIS3</name>
<organism evidence="2 3">
    <name type="scientific">Acidilobus saccharovorans (strain DSM 16705 / JCM 18335 / VKM B-2471 / 345-15)</name>
    <dbReference type="NCBI Taxonomy" id="666510"/>
    <lineage>
        <taxon>Archaea</taxon>
        <taxon>Thermoproteota</taxon>
        <taxon>Thermoprotei</taxon>
        <taxon>Acidilobales</taxon>
        <taxon>Acidilobaceae</taxon>
        <taxon>Acidilobus</taxon>
    </lineage>
</organism>
<dbReference type="InterPro" id="IPR017140">
    <property type="entry name" value="ThermoDBP-RPs_arc"/>
</dbReference>
<dbReference type="InParanoid" id="D9Q1S1"/>
<dbReference type="EMBL" id="CP001742">
    <property type="protein sequence ID" value="ADL19259.1"/>
    <property type="molecule type" value="Genomic_DNA"/>
</dbReference>
<accession>D9Q1S1</accession>
<dbReference type="Proteomes" id="UP000000346">
    <property type="component" value="Chromosome"/>
</dbReference>
<dbReference type="GeneID" id="9499088"/>
<keyword evidence="3" id="KW-1185">Reference proteome</keyword>
<dbReference type="OrthoDB" id="15362at2157"/>
<gene>
    <name evidence="2" type="ordered locus">ASAC_0853</name>
</gene>
<proteinExistence type="predicted"/>
<evidence type="ECO:0000313" key="3">
    <source>
        <dbReference type="Proteomes" id="UP000000346"/>
    </source>
</evidence>
<reference evidence="2 3" key="1">
    <citation type="journal article" date="2010" name="Appl. Environ. Microbiol.">
        <title>The genome sequence of the crenarchaeon Acidilobus saccharovorans supports a new order, Acidilobales, and suggests an important ecological role in terrestrial acidic hot springs.</title>
        <authorList>
            <person name="Mardanov A.V."/>
            <person name="Svetlitchnyi V.A."/>
            <person name="Beletsky A.V."/>
            <person name="Prokofeva M.I."/>
            <person name="Bonch-Osmolovskaya E.A."/>
            <person name="Ravin N.V."/>
            <person name="Skryabin K.G."/>
        </authorList>
    </citation>
    <scope>NUCLEOTIDE SEQUENCE [LARGE SCALE GENOMIC DNA]</scope>
    <source>
        <strain evidence="3">DSM 16705 / JCM 18335 / VKM B-2471 / 345-15</strain>
    </source>
</reference>
<dbReference type="Pfam" id="PF20754">
    <property type="entry name" value="Thermo-DBP"/>
    <property type="match status" value="1"/>
</dbReference>
<sequence>MPRLSTGLIIVGAYATKVRRALFALLSDRAKGDKEWSRRIAYSSAQLNRVLFELLVRKLKLDKGDVVRVRIEFDVDENSKEIRWKWNTLAVEAFRRVSQEDLNAAMRDTISTAEQLAAIPRYSLVKLGSTIDGDVLYSLSLNGEDVGAIIVTPLEGGVLIKGGAVLSPSPATIKRSQLKLRGRTPEDAIMDALPGLLQEEQDQERASKIINELRSRLSPEITSSDKP</sequence>
<feature type="domain" description="Thermo-DBP-RP2-like C-terminal" evidence="1">
    <location>
        <begin position="121"/>
        <end position="215"/>
    </location>
</feature>
<dbReference type="AlphaFoldDB" id="D9Q1S1"/>
<dbReference type="HOGENOM" id="CLU_095959_0_0_2"/>
<evidence type="ECO:0000313" key="2">
    <source>
        <dbReference type="EMBL" id="ADL19259.1"/>
    </source>
</evidence>